<feature type="non-terminal residue" evidence="1">
    <location>
        <position position="82"/>
    </location>
</feature>
<proteinExistence type="predicted"/>
<evidence type="ECO:0000313" key="1">
    <source>
        <dbReference type="EMBL" id="MTV88741.1"/>
    </source>
</evidence>
<evidence type="ECO:0000313" key="2">
    <source>
        <dbReference type="Proteomes" id="UP000469505"/>
    </source>
</evidence>
<dbReference type="AlphaFoldDB" id="A0A6I3U6J1"/>
<comment type="caution">
    <text evidence="1">The sequence shown here is derived from an EMBL/GenBank/DDBJ whole genome shotgun (WGS) entry which is preliminary data.</text>
</comment>
<organism evidence="1 2">
    <name type="scientific">Streptococcus pneumoniae</name>
    <dbReference type="NCBI Taxonomy" id="1313"/>
    <lineage>
        <taxon>Bacteria</taxon>
        <taxon>Bacillati</taxon>
        <taxon>Bacillota</taxon>
        <taxon>Bacilli</taxon>
        <taxon>Lactobacillales</taxon>
        <taxon>Streptococcaceae</taxon>
        <taxon>Streptococcus</taxon>
    </lineage>
</organism>
<name>A0A6I3U6J1_STREE</name>
<protein>
    <submittedName>
        <fullName evidence="1">Uncharacterized protein</fullName>
    </submittedName>
</protein>
<reference evidence="1 2" key="1">
    <citation type="submission" date="2019-11" db="EMBL/GenBank/DDBJ databases">
        <title>Growth characteristics of pneumococcus vary with the chemical composition of the capsule and with environmental conditions.</title>
        <authorList>
            <person name="Tothpal A."/>
            <person name="Desobry K."/>
            <person name="Joshi S."/>
            <person name="Wyllie A.L."/>
            <person name="Weinberger D.M."/>
        </authorList>
    </citation>
    <scope>NUCLEOTIDE SEQUENCE [LARGE SCALE GENOMIC DNA]</scope>
    <source>
        <strain evidence="2">pnumococcus35B</strain>
    </source>
</reference>
<sequence length="82" mass="9366">LYRGYAAIVAGEEFPASEFEPQYCLATSRRANANYVYSEEVLLAKYSQQFKVKKIMPAAFAELQGDILYMLTTPSREELDQM</sequence>
<accession>A0A6I3U6J1</accession>
<dbReference type="EMBL" id="WNHX01001102">
    <property type="protein sequence ID" value="MTV88741.1"/>
    <property type="molecule type" value="Genomic_DNA"/>
</dbReference>
<gene>
    <name evidence="1" type="ORF">GM543_14915</name>
</gene>
<dbReference type="Proteomes" id="UP000469505">
    <property type="component" value="Unassembled WGS sequence"/>
</dbReference>
<feature type="non-terminal residue" evidence="1">
    <location>
        <position position="1"/>
    </location>
</feature>